<dbReference type="Gene3D" id="3.40.50.11350">
    <property type="match status" value="1"/>
</dbReference>
<evidence type="ECO:0000256" key="2">
    <source>
        <dbReference type="SAM" id="Phobius"/>
    </source>
</evidence>
<dbReference type="Proteomes" id="UP000256970">
    <property type="component" value="Unassembled WGS sequence"/>
</dbReference>
<organism evidence="3 4">
    <name type="scientific">Tetradesmus obliquus</name>
    <name type="common">Green alga</name>
    <name type="synonym">Acutodesmus obliquus</name>
    <dbReference type="NCBI Taxonomy" id="3088"/>
    <lineage>
        <taxon>Eukaryota</taxon>
        <taxon>Viridiplantae</taxon>
        <taxon>Chlorophyta</taxon>
        <taxon>core chlorophytes</taxon>
        <taxon>Chlorophyceae</taxon>
        <taxon>CS clade</taxon>
        <taxon>Sphaeropleales</taxon>
        <taxon>Scenedesmaceae</taxon>
        <taxon>Tetradesmus</taxon>
    </lineage>
</organism>
<proteinExistence type="predicted"/>
<dbReference type="EMBL" id="FNXT01001118">
    <property type="protein sequence ID" value="SZX72209.1"/>
    <property type="molecule type" value="Genomic_DNA"/>
</dbReference>
<reference evidence="3 4" key="1">
    <citation type="submission" date="2016-10" db="EMBL/GenBank/DDBJ databases">
        <authorList>
            <person name="Cai Z."/>
        </authorList>
    </citation>
    <scope>NUCLEOTIDE SEQUENCE [LARGE SCALE GENOMIC DNA]</scope>
</reference>
<feature type="compositionally biased region" description="Low complexity" evidence="1">
    <location>
        <begin position="26"/>
        <end position="38"/>
    </location>
</feature>
<evidence type="ECO:0008006" key="5">
    <source>
        <dbReference type="Google" id="ProtNLM"/>
    </source>
</evidence>
<dbReference type="AlphaFoldDB" id="A0A383W4Z2"/>
<gene>
    <name evidence="3" type="ORF">BQ4739_LOCUS12400</name>
</gene>
<feature type="compositionally biased region" description="Low complexity" evidence="1">
    <location>
        <begin position="187"/>
        <end position="215"/>
    </location>
</feature>
<feature type="region of interest" description="Disordered" evidence="1">
    <location>
        <begin position="178"/>
        <end position="215"/>
    </location>
</feature>
<feature type="region of interest" description="Disordered" evidence="1">
    <location>
        <begin position="1"/>
        <end position="43"/>
    </location>
</feature>
<sequence>MQRNRSLIIPSSSKCTQQQQLPCSTPPSSGVGTSSSSSNDDERRSQIWSMVQFGVLLMLAGVLLLITTGNIQLHPCFPFPKGTAAAVAAPAAPQQWQQTAVDYTKETAQATAAAAAALAAAANGSAVDPLLLHAFPQPIVDTFPQVTHCGLAGIGGPRRWMLQYAQLHADIIYSTLQQERSEEDSSEGNTSSSNSGSSSSSSGSSSSSSSSSSSASMLLPRKQQRYLVSIPHLSGTADHVIGMVTQFYLALLGQRAFTEFSPPDHPPGLAAACDFPFFNWTHPQQLPDALLSPLPKEATSRTDMDPNQAAIYPDPYDNYALHNMVNPLDSQLEVLSRANLTNFPVGNPSVQYVLSTTNRGASYALLRNPRHKEQIWREYGLRPETAFMCGFWSLCSPNAAVQNMYAERYWTPLRQPQVLKIGIQVRFGDQLAFLHNADMSAAALMAMAAPYFECAAALEAEYARAGQQSIWFVISDSGAFRRAARQKYGDKVLTDDELQLMHVACHLNDDPSLCQQSNLESAVQHSVGEMLSFSLTDYHIITQNSGFGRVGAWLSGRWGNIYELAPGIKDAARVCPRRPTGPKKSANHWSRI</sequence>
<name>A0A383W4Z2_TETOB</name>
<evidence type="ECO:0000256" key="1">
    <source>
        <dbReference type="SAM" id="MobiDB-lite"/>
    </source>
</evidence>
<keyword evidence="2" id="KW-0472">Membrane</keyword>
<protein>
    <recommendedName>
        <fullName evidence="5">Fucosyltransferase</fullName>
    </recommendedName>
</protein>
<evidence type="ECO:0000313" key="4">
    <source>
        <dbReference type="Proteomes" id="UP000256970"/>
    </source>
</evidence>
<evidence type="ECO:0000313" key="3">
    <source>
        <dbReference type="EMBL" id="SZX72209.1"/>
    </source>
</evidence>
<keyword evidence="2" id="KW-0812">Transmembrane</keyword>
<keyword evidence="4" id="KW-1185">Reference proteome</keyword>
<feature type="compositionally biased region" description="Polar residues" evidence="1">
    <location>
        <begin position="1"/>
        <end position="23"/>
    </location>
</feature>
<feature type="transmembrane region" description="Helical" evidence="2">
    <location>
        <begin position="47"/>
        <end position="66"/>
    </location>
</feature>
<keyword evidence="2" id="KW-1133">Transmembrane helix</keyword>
<accession>A0A383W4Z2</accession>